<dbReference type="PROSITE" id="PS00028">
    <property type="entry name" value="ZINC_FINGER_C2H2_1"/>
    <property type="match status" value="4"/>
</dbReference>
<dbReference type="GO" id="GO:0000977">
    <property type="term" value="F:RNA polymerase II transcription regulatory region sequence-specific DNA binding"/>
    <property type="evidence" value="ECO:0007669"/>
    <property type="project" value="TreeGrafter"/>
</dbReference>
<dbReference type="InterPro" id="IPR013087">
    <property type="entry name" value="Znf_C2H2_type"/>
</dbReference>
<reference evidence="9" key="1">
    <citation type="submission" date="2016-11" db="UniProtKB">
        <authorList>
            <consortium name="WormBaseParasite"/>
        </authorList>
    </citation>
    <scope>IDENTIFICATION</scope>
</reference>
<evidence type="ECO:0000313" key="9">
    <source>
        <dbReference type="WBParaSite" id="L893_g25278.t1"/>
    </source>
</evidence>
<keyword evidence="4" id="KW-0862">Zinc</keyword>
<name>A0A1I7ZDJ2_9BILA</name>
<dbReference type="PANTHER" id="PTHR24409">
    <property type="entry name" value="ZINC FINGER PROTEIN 142"/>
    <property type="match status" value="1"/>
</dbReference>
<keyword evidence="3 5" id="KW-0863">Zinc-finger</keyword>
<feature type="region of interest" description="Disordered" evidence="6">
    <location>
        <begin position="36"/>
        <end position="66"/>
    </location>
</feature>
<evidence type="ECO:0000256" key="4">
    <source>
        <dbReference type="ARBA" id="ARBA00022833"/>
    </source>
</evidence>
<proteinExistence type="predicted"/>
<dbReference type="PANTHER" id="PTHR24409:SF295">
    <property type="entry name" value="AZ2-RELATED"/>
    <property type="match status" value="1"/>
</dbReference>
<keyword evidence="1" id="KW-0479">Metal-binding</keyword>
<dbReference type="GO" id="GO:0000981">
    <property type="term" value="F:DNA-binding transcription factor activity, RNA polymerase II-specific"/>
    <property type="evidence" value="ECO:0007669"/>
    <property type="project" value="TreeGrafter"/>
</dbReference>
<organism evidence="8 9">
    <name type="scientific">Steinernema glaseri</name>
    <dbReference type="NCBI Taxonomy" id="37863"/>
    <lineage>
        <taxon>Eukaryota</taxon>
        <taxon>Metazoa</taxon>
        <taxon>Ecdysozoa</taxon>
        <taxon>Nematoda</taxon>
        <taxon>Chromadorea</taxon>
        <taxon>Rhabditida</taxon>
        <taxon>Tylenchina</taxon>
        <taxon>Panagrolaimomorpha</taxon>
        <taxon>Strongyloidoidea</taxon>
        <taxon>Steinernematidae</taxon>
        <taxon>Steinernema</taxon>
    </lineage>
</organism>
<dbReference type="GO" id="GO:0005634">
    <property type="term" value="C:nucleus"/>
    <property type="evidence" value="ECO:0007669"/>
    <property type="project" value="TreeGrafter"/>
</dbReference>
<evidence type="ECO:0000256" key="1">
    <source>
        <dbReference type="ARBA" id="ARBA00022723"/>
    </source>
</evidence>
<evidence type="ECO:0000256" key="3">
    <source>
        <dbReference type="ARBA" id="ARBA00022771"/>
    </source>
</evidence>
<dbReference type="WBParaSite" id="L893_g25278.t1">
    <property type="protein sequence ID" value="L893_g25278.t1"/>
    <property type="gene ID" value="L893_g25278"/>
</dbReference>
<evidence type="ECO:0000313" key="8">
    <source>
        <dbReference type="Proteomes" id="UP000095287"/>
    </source>
</evidence>
<evidence type="ECO:0000259" key="7">
    <source>
        <dbReference type="PROSITE" id="PS50157"/>
    </source>
</evidence>
<evidence type="ECO:0000256" key="5">
    <source>
        <dbReference type="PROSITE-ProRule" id="PRU00042"/>
    </source>
</evidence>
<keyword evidence="8" id="KW-1185">Reference proteome</keyword>
<dbReference type="Proteomes" id="UP000095287">
    <property type="component" value="Unplaced"/>
</dbReference>
<keyword evidence="2" id="KW-0677">Repeat</keyword>
<sequence>MKATRSVCKKRSSSRSTSLSLCSLAPKRLRTIVTRRVASESDAQSSVSEAPSSSMAQPSMDDLTASPSTDSKLNLLLGNCTISSTGLGCSQCGEVFEKPLLLHAHMAFEHLSDTVLCSHCGKTSAYLHRNHVCSVCKKFFAHLAEHELTHFRDKTGRHALMECPKCYRSFETVFDLKQHCLQAHGQRPGRQFGCFGCGEHFSSRHIRDHHFVSHIKSVVDNVMENMEDIQERMGQQLQNNQCPLCHYAMSSRKSFRFHIIYRHILADMKQMRSLLGPAPYDQNEMKLVMKIINLGGSPHSLNGAFDCDENGNPLGPRMRGKKPHPLPPVVIPDFLQTRVKEEANDSGCDLSGGESPDSQAEEVAFQEPKIKEEQMDVAQPLATEAHEQPWVGFRNRLVNICLRKRANSGEVECSACDMVFPRMYDFELHLISKHVEDFSGRW</sequence>
<feature type="compositionally biased region" description="Low complexity" evidence="6">
    <location>
        <begin position="41"/>
        <end position="56"/>
    </location>
</feature>
<evidence type="ECO:0000256" key="2">
    <source>
        <dbReference type="ARBA" id="ARBA00022737"/>
    </source>
</evidence>
<feature type="domain" description="C2H2-type" evidence="7">
    <location>
        <begin position="87"/>
        <end position="115"/>
    </location>
</feature>
<dbReference type="AlphaFoldDB" id="A0A1I7ZDJ2"/>
<accession>A0A1I7ZDJ2</accession>
<evidence type="ECO:0000256" key="6">
    <source>
        <dbReference type="SAM" id="MobiDB-lite"/>
    </source>
</evidence>
<protein>
    <submittedName>
        <fullName evidence="9">C2H2-type domain-containing protein</fullName>
    </submittedName>
</protein>
<dbReference type="GO" id="GO:0008270">
    <property type="term" value="F:zinc ion binding"/>
    <property type="evidence" value="ECO:0007669"/>
    <property type="project" value="UniProtKB-KW"/>
</dbReference>
<feature type="domain" description="C2H2-type" evidence="7">
    <location>
        <begin position="161"/>
        <end position="188"/>
    </location>
</feature>
<dbReference type="SMART" id="SM00355">
    <property type="entry name" value="ZnF_C2H2"/>
    <property type="match status" value="6"/>
</dbReference>
<dbReference type="PROSITE" id="PS50157">
    <property type="entry name" value="ZINC_FINGER_C2H2_2"/>
    <property type="match status" value="2"/>
</dbReference>